<comment type="similarity">
    <text evidence="1">Belongs to the UDP-glycosyltransferase family.</text>
</comment>
<dbReference type="PANTHER" id="PTHR48047:SF131">
    <property type="entry name" value="GLYCOSYLTRANSFERASE"/>
    <property type="match status" value="1"/>
</dbReference>
<protein>
    <submittedName>
        <fullName evidence="4">Uncharacterized protein</fullName>
    </submittedName>
</protein>
<dbReference type="SUPFAM" id="SSF53756">
    <property type="entry name" value="UDP-Glycosyltransferase/glycogen phosphorylase"/>
    <property type="match status" value="1"/>
</dbReference>
<dbReference type="eggNOG" id="KOG1192">
    <property type="taxonomic scope" value="Eukaryota"/>
</dbReference>
<dbReference type="Proteomes" id="UP000030687">
    <property type="component" value="Unassembled WGS sequence"/>
</dbReference>
<feature type="region of interest" description="Disordered" evidence="3">
    <location>
        <begin position="51"/>
        <end position="76"/>
    </location>
</feature>
<evidence type="ECO:0000313" key="4">
    <source>
        <dbReference type="EMBL" id="ESR45848.1"/>
    </source>
</evidence>
<accession>V4SE04</accession>
<dbReference type="KEGG" id="cic:CICLE_v10003997mg"/>
<evidence type="ECO:0000256" key="2">
    <source>
        <dbReference type="ARBA" id="ARBA00022676"/>
    </source>
</evidence>
<dbReference type="AlphaFoldDB" id="V4SE04"/>
<dbReference type="InParanoid" id="V4SE04"/>
<feature type="non-terminal residue" evidence="4">
    <location>
        <position position="1"/>
    </location>
</feature>
<evidence type="ECO:0000256" key="3">
    <source>
        <dbReference type="SAM" id="MobiDB-lite"/>
    </source>
</evidence>
<keyword evidence="2" id="KW-0328">Glycosyltransferase</keyword>
<sequence length="312" mass="34532">SWGLCPTSSHAGSVPVKIFVPSHISGTGIIPSPLHQYPLFEITEILSSSPPLPPPPPCCHAQSNASRPSKPLSTREPETRPICAVIDVMMGWTADVFKNFEGPIVGFFTSGACSAAWSVPLLRDREMRTNRWSSNMNEDEIIQCGSKLDEYLVLANALEVSNEPFIWVIQTGAGRLDPPCHLTGLDRPAEGNYFHSGLGSKASKKGLIIDGWAPQLLILNHQSMGEFLSHSWPIRDDQHYNAKLVINHLKVGYMISNDQSKSIQKNDIVIGIEKLMSDQEIKKRAHMLRRIFYQGFPMSSVASLNAFKDLIS</sequence>
<dbReference type="Gramene" id="ESR45848">
    <property type="protein sequence ID" value="ESR45848"/>
    <property type="gene ID" value="CICLE_v10003997mg"/>
</dbReference>
<dbReference type="Gene3D" id="3.40.50.2000">
    <property type="entry name" value="Glycogen Phosphorylase B"/>
    <property type="match status" value="2"/>
</dbReference>
<dbReference type="PANTHER" id="PTHR48047">
    <property type="entry name" value="GLYCOSYLTRANSFERASE"/>
    <property type="match status" value="1"/>
</dbReference>
<dbReference type="EMBL" id="KI536799">
    <property type="protein sequence ID" value="ESR45848.1"/>
    <property type="molecule type" value="Genomic_DNA"/>
</dbReference>
<proteinExistence type="inferred from homology"/>
<keyword evidence="2" id="KW-0808">Transferase</keyword>
<dbReference type="STRING" id="85681.V4SE04"/>
<gene>
    <name evidence="4" type="ORF">CICLE_v10003997mg</name>
</gene>
<evidence type="ECO:0000256" key="1">
    <source>
        <dbReference type="ARBA" id="ARBA00009995"/>
    </source>
</evidence>
<reference evidence="4 5" key="1">
    <citation type="submission" date="2013-10" db="EMBL/GenBank/DDBJ databases">
        <authorList>
            <consortium name="International Citrus Genome Consortium"/>
            <person name="Jenkins J."/>
            <person name="Schmutz J."/>
            <person name="Prochnik S."/>
            <person name="Rokhsar D."/>
            <person name="Gmitter F."/>
            <person name="Ollitrault P."/>
            <person name="Machado M."/>
            <person name="Talon M."/>
            <person name="Wincker P."/>
            <person name="Jaillon O."/>
            <person name="Morgante M."/>
        </authorList>
    </citation>
    <scope>NUCLEOTIDE SEQUENCE</scope>
    <source>
        <strain evidence="5">cv. Clemenules</strain>
    </source>
</reference>
<name>V4SE04_CITCL</name>
<dbReference type="GO" id="GO:0035251">
    <property type="term" value="F:UDP-glucosyltransferase activity"/>
    <property type="evidence" value="ECO:0007669"/>
    <property type="project" value="TreeGrafter"/>
</dbReference>
<evidence type="ECO:0000313" key="5">
    <source>
        <dbReference type="Proteomes" id="UP000030687"/>
    </source>
</evidence>
<keyword evidence="5" id="KW-1185">Reference proteome</keyword>
<organism evidence="4 5">
    <name type="scientific">Citrus clementina</name>
    <name type="common">Clementine</name>
    <name type="synonym">Citrus deliciosa x Citrus sinensis</name>
    <dbReference type="NCBI Taxonomy" id="85681"/>
    <lineage>
        <taxon>Eukaryota</taxon>
        <taxon>Viridiplantae</taxon>
        <taxon>Streptophyta</taxon>
        <taxon>Embryophyta</taxon>
        <taxon>Tracheophyta</taxon>
        <taxon>Spermatophyta</taxon>
        <taxon>Magnoliopsida</taxon>
        <taxon>eudicotyledons</taxon>
        <taxon>Gunneridae</taxon>
        <taxon>Pentapetalae</taxon>
        <taxon>rosids</taxon>
        <taxon>malvids</taxon>
        <taxon>Sapindales</taxon>
        <taxon>Rutaceae</taxon>
        <taxon>Aurantioideae</taxon>
        <taxon>Citrus</taxon>
    </lineage>
</organism>